<gene>
    <name evidence="1" type="ORF">BUFA31_02130</name>
</gene>
<dbReference type="Proteomes" id="UP000620147">
    <property type="component" value="Unassembled WGS sequence"/>
</dbReference>
<keyword evidence="2" id="KW-1185">Reference proteome</keyword>
<dbReference type="EMBL" id="BLYJ01000002">
    <property type="protein sequence ID" value="GFO87049.1"/>
    <property type="molecule type" value="Genomic_DNA"/>
</dbReference>
<evidence type="ECO:0000313" key="2">
    <source>
        <dbReference type="Proteomes" id="UP000620147"/>
    </source>
</evidence>
<name>A0ABQ1DWF5_9FIRM</name>
<comment type="caution">
    <text evidence="1">The sequence shown here is derived from an EMBL/GenBank/DDBJ whole genome shotgun (WGS) entry which is preliminary data.</text>
</comment>
<proteinExistence type="predicted"/>
<reference evidence="1 2" key="1">
    <citation type="submission" date="2020-06" db="EMBL/GenBank/DDBJ databases">
        <title>Characterization of fructooligosaccharide metabolism and fructooligosaccharide-degrading enzymes in human commensal butyrate producers.</title>
        <authorList>
            <person name="Tanno H."/>
            <person name="Fujii T."/>
            <person name="Hirano K."/>
            <person name="Maeno S."/>
            <person name="Tonozuka T."/>
            <person name="Sakamoto M."/>
            <person name="Ohkuma M."/>
            <person name="Tochio T."/>
            <person name="Endo A."/>
        </authorList>
    </citation>
    <scope>NUCLEOTIDE SEQUENCE [LARGE SCALE GENOMIC DNA]</scope>
    <source>
        <strain evidence="1 2">JCM 31056</strain>
    </source>
</reference>
<dbReference type="Gene3D" id="3.30.1930.10">
    <property type="entry name" value="capsid protein of prophage domain"/>
    <property type="match status" value="1"/>
</dbReference>
<dbReference type="RefSeq" id="WP_188886442.1">
    <property type="nucleotide sequence ID" value="NZ_BLYJ01000002.1"/>
</dbReference>
<evidence type="ECO:0000313" key="1">
    <source>
        <dbReference type="EMBL" id="GFO87049.1"/>
    </source>
</evidence>
<dbReference type="Pfam" id="PF03864">
    <property type="entry name" value="Phage_cap_E"/>
    <property type="match status" value="1"/>
</dbReference>
<accession>A0ABQ1DWF5</accession>
<protein>
    <submittedName>
        <fullName evidence="1">Phage capsid protein</fullName>
    </submittedName>
</protein>
<organism evidence="1 2">
    <name type="scientific">Butyricicoccus faecihominis</name>
    <dbReference type="NCBI Taxonomy" id="1712515"/>
    <lineage>
        <taxon>Bacteria</taxon>
        <taxon>Bacillati</taxon>
        <taxon>Bacillota</taxon>
        <taxon>Clostridia</taxon>
        <taxon>Eubacteriales</taxon>
        <taxon>Butyricicoccaceae</taxon>
        <taxon>Butyricicoccus</taxon>
    </lineage>
</organism>
<sequence length="351" mass="39666">MAIETTIYTPRTLGKLITRMPPVHTFFRDTLFKNRRTFPTKSVDVDFKKGSRALAPFVHPKVGGKVVPNSGYQTKTYTPVLLAPDKITTVDDLLNRSAGENPYSGRTPAERAVEKLADDLRELNEMIVRREEWMAATAIFTGQIPIIGEGLNEVIDFDFTNKETIVSAEKKWNADTSDPLGDLERWREAVQKEGFVNCNICIMAKDVANAFVNNAKVKSVLDVRAYDLAVIKPRELPNGLTYIGTIHKLGLDLYQYNEWYLDNWTNPNAPAQKPLVPDGTLALLSTEAEYSIYYGAITMIPEEGKTFVTVEGDRVPQTWVERRPDRRFLQVNSKPLTVPHEVNSWYVAKVL</sequence>
<dbReference type="Gene3D" id="3.15.30.10">
    <property type="entry name" value="putative capsid protein of prophage domain like"/>
    <property type="match status" value="1"/>
</dbReference>
<dbReference type="InterPro" id="IPR005564">
    <property type="entry name" value="Major_capsid_GpE"/>
</dbReference>